<reference evidence="4 5" key="1">
    <citation type="submission" date="2020-08" db="EMBL/GenBank/DDBJ databases">
        <title>A Genomic Blueprint of the Chicken Gut Microbiome.</title>
        <authorList>
            <person name="Gilroy R."/>
            <person name="Ravi A."/>
            <person name="Getino M."/>
            <person name="Pursley I."/>
            <person name="Horton D.L."/>
            <person name="Alikhan N.-F."/>
            <person name="Baker D."/>
            <person name="Gharbi K."/>
            <person name="Hall N."/>
            <person name="Watson M."/>
            <person name="Adriaenssens E.M."/>
            <person name="Foster-Nyarko E."/>
            <person name="Jarju S."/>
            <person name="Secka A."/>
            <person name="Antonio M."/>
            <person name="Oren A."/>
            <person name="Chaudhuri R."/>
            <person name="La Ragione R.M."/>
            <person name="Hildebrand F."/>
            <person name="Pallen M.J."/>
        </authorList>
    </citation>
    <scope>NUCLEOTIDE SEQUENCE [LARGE SCALE GENOMIC DNA]</scope>
    <source>
        <strain evidence="4 5">Sa2CUA2</strain>
    </source>
</reference>
<dbReference type="Proteomes" id="UP000611945">
    <property type="component" value="Unassembled WGS sequence"/>
</dbReference>
<dbReference type="EMBL" id="JACSQG010000004">
    <property type="protein sequence ID" value="MBD7977559.1"/>
    <property type="molecule type" value="Genomic_DNA"/>
</dbReference>
<dbReference type="Gene3D" id="1.10.3210.10">
    <property type="entry name" value="Hypothetical protein af1432"/>
    <property type="match status" value="2"/>
</dbReference>
<keyword evidence="1" id="KW-1133">Transmembrane helix</keyword>
<dbReference type="PANTHER" id="PTHR43155:SF2">
    <property type="entry name" value="CYCLIC DI-GMP PHOSPHODIESTERASE PA4108"/>
    <property type="match status" value="1"/>
</dbReference>
<feature type="transmembrane region" description="Helical" evidence="1">
    <location>
        <begin position="12"/>
        <end position="38"/>
    </location>
</feature>
<evidence type="ECO:0000259" key="2">
    <source>
        <dbReference type="PROSITE" id="PS50885"/>
    </source>
</evidence>
<comment type="caution">
    <text evidence="4">The sequence shown here is derived from an EMBL/GenBank/DDBJ whole genome shotgun (WGS) entry which is preliminary data.</text>
</comment>
<gene>
    <name evidence="4" type="ORF">H9642_10190</name>
</gene>
<sequence length="986" mass="110765">MFHSARSYARRLPLHVHIALLIGALLLISALILGFFHYRQTSQIIYDSSAKLSQQIQLAVEQDLQQTFTPIRHLLNLLALAPAAQSDSLPQRMALFEPFIQALRDNPQLDSLYLGYPDGDFFMVRPLRHAHLKALLNAPAQATYQVWSIERRNGEQHSLHQFFDSHMQLISQVPQAVEPYDPRLREWYASAGESDDQITTEPYVFYSSRQVGTTLARRIGMGPVLAADLTLANLSATLARHNVTPDTQLVLFDSQGRAVAYPLSERLVVGNDANELIQARELSPGLAALLDMPDLLQGRLHLAGRNWLVSRSHLYEGGPKGLNLAILVPEDELLADALRIRWQGALITLGVLLLCLPLGWLASRLVVKPLRDLARNAEAIGRFDFSHPGTGRSLVLEVDQLALVMQRMKTSLASFLEINASLAAETRYDELLERVLRETVGIAQADAGLLYLRDADSGRLEPHGWICEGIDADSCLETHRLTRYADSASAPVWLRQPAEGGESMVLALGYEQAEDLRVLLDTLQCRQAHLLTCGLHNRQGDTIGVLLLANRHSSAQDEDPSLLQPERIAFVEAVSGAAALSIESQRLLNKQKQLLDAFIQVIAGAIDAKSPYTGGHCQRVPELAMMLAKTAAASNAPAFANYRPNADDWETLHIAAWMHDCGKVTTPEYVVDKATKLETIYDRIHEIRTRFEVLKRDVWIYYWQARAAGADDAALATKRDRLLNELDDDFAFVAQCNLGGENMADVDLQRLQRIAERRWLRTLDDRLGLSWEEAQRKAQHPALPLPVEEKLLADRPEHCIDWPAQERLEPDNPWGFHMQVPQYKFNRGELHNLSVRHGTLTDEDRYIINHHIVQTIIMLEQLPFPAHLRDVPNMAGSHHERMDGSGYPRRLTAAQMSLPARMMAIADIFEALTAVDRPYKRGKTLSEALGLMATMCHNQHIDPELFELFVRSDVPWRYAKRYLQEEQIDEVDVEGVLRRAACGADG</sequence>
<evidence type="ECO:0000259" key="3">
    <source>
        <dbReference type="PROSITE" id="PS51832"/>
    </source>
</evidence>
<dbReference type="Pfam" id="PF01590">
    <property type="entry name" value="GAF"/>
    <property type="match status" value="1"/>
</dbReference>
<dbReference type="SMART" id="SM00471">
    <property type="entry name" value="HDc"/>
    <property type="match status" value="1"/>
</dbReference>
<dbReference type="Gene3D" id="3.30.450.20">
    <property type="entry name" value="PAS domain"/>
    <property type="match status" value="2"/>
</dbReference>
<dbReference type="Gene3D" id="6.10.340.10">
    <property type="match status" value="1"/>
</dbReference>
<name>A0ABR8TP70_9PSED</name>
<dbReference type="InterPro" id="IPR029016">
    <property type="entry name" value="GAF-like_dom_sf"/>
</dbReference>
<evidence type="ECO:0000313" key="4">
    <source>
        <dbReference type="EMBL" id="MBD7977559.1"/>
    </source>
</evidence>
<keyword evidence="1" id="KW-0472">Membrane</keyword>
<feature type="transmembrane region" description="Helical" evidence="1">
    <location>
        <begin position="342"/>
        <end position="362"/>
    </location>
</feature>
<dbReference type="PROSITE" id="PS51832">
    <property type="entry name" value="HD_GYP"/>
    <property type="match status" value="1"/>
</dbReference>
<dbReference type="InterPro" id="IPR003660">
    <property type="entry name" value="HAMP_dom"/>
</dbReference>
<dbReference type="Pfam" id="PF13487">
    <property type="entry name" value="HD_5"/>
    <property type="match status" value="1"/>
</dbReference>
<dbReference type="InterPro" id="IPR003018">
    <property type="entry name" value="GAF"/>
</dbReference>
<keyword evidence="5" id="KW-1185">Reference proteome</keyword>
<feature type="domain" description="HD-GYP" evidence="3">
    <location>
        <begin position="756"/>
        <end position="965"/>
    </location>
</feature>
<dbReference type="InterPro" id="IPR003607">
    <property type="entry name" value="HD/PDEase_dom"/>
</dbReference>
<dbReference type="CDD" id="cd00077">
    <property type="entry name" value="HDc"/>
    <property type="match status" value="1"/>
</dbReference>
<evidence type="ECO:0000313" key="5">
    <source>
        <dbReference type="Proteomes" id="UP000611945"/>
    </source>
</evidence>
<dbReference type="InterPro" id="IPR037522">
    <property type="entry name" value="HD_GYP_dom"/>
</dbReference>
<feature type="domain" description="HAMP" evidence="2">
    <location>
        <begin position="364"/>
        <end position="417"/>
    </location>
</feature>
<evidence type="ECO:0000256" key="1">
    <source>
        <dbReference type="SAM" id="Phobius"/>
    </source>
</evidence>
<organism evidence="4 5">
    <name type="scientific">Serpens gallinarum</name>
    <dbReference type="NCBI Taxonomy" id="2763075"/>
    <lineage>
        <taxon>Bacteria</taxon>
        <taxon>Pseudomonadati</taxon>
        <taxon>Pseudomonadota</taxon>
        <taxon>Gammaproteobacteria</taxon>
        <taxon>Pseudomonadales</taxon>
        <taxon>Pseudomonadaceae</taxon>
        <taxon>Pseudomonas</taxon>
    </lineage>
</organism>
<proteinExistence type="predicted"/>
<dbReference type="PANTHER" id="PTHR43155">
    <property type="entry name" value="CYCLIC DI-GMP PHOSPHODIESTERASE PA4108-RELATED"/>
    <property type="match status" value="1"/>
</dbReference>
<dbReference type="RefSeq" id="WP_251836333.1">
    <property type="nucleotide sequence ID" value="NZ_JACSQG010000004.1"/>
</dbReference>
<dbReference type="SUPFAM" id="SSF55781">
    <property type="entry name" value="GAF domain-like"/>
    <property type="match status" value="1"/>
</dbReference>
<dbReference type="SMART" id="SM00065">
    <property type="entry name" value="GAF"/>
    <property type="match status" value="1"/>
</dbReference>
<accession>A0ABR8TP70</accession>
<dbReference type="SUPFAM" id="SSF109604">
    <property type="entry name" value="HD-domain/PDEase-like"/>
    <property type="match status" value="2"/>
</dbReference>
<protein>
    <recommendedName>
        <fullName evidence="6">HAMP domain-containing protein</fullName>
    </recommendedName>
</protein>
<dbReference type="Gene3D" id="3.30.450.40">
    <property type="match status" value="1"/>
</dbReference>
<evidence type="ECO:0008006" key="6">
    <source>
        <dbReference type="Google" id="ProtNLM"/>
    </source>
</evidence>
<dbReference type="PROSITE" id="PS50885">
    <property type="entry name" value="HAMP"/>
    <property type="match status" value="1"/>
</dbReference>
<keyword evidence="1" id="KW-0812">Transmembrane</keyword>